<feature type="domain" description="LEM" evidence="2">
    <location>
        <begin position="1"/>
        <end position="28"/>
    </location>
</feature>
<dbReference type="Gene3D" id="1.10.260.40">
    <property type="entry name" value="lambda repressor-like DNA-binding domains"/>
    <property type="match status" value="1"/>
</dbReference>
<evidence type="ECO:0000313" key="3">
    <source>
        <dbReference type="EMBL" id="TAA29938.1"/>
    </source>
</evidence>
<protein>
    <submittedName>
        <fullName evidence="3">XRE family transcriptional regulator</fullName>
    </submittedName>
</protein>
<evidence type="ECO:0000259" key="2">
    <source>
        <dbReference type="PROSITE" id="PS50954"/>
    </source>
</evidence>
<dbReference type="InterPro" id="IPR003887">
    <property type="entry name" value="LEM_dom"/>
</dbReference>
<comment type="caution">
    <text evidence="3">The sequence shown here is derived from an EMBL/GenBank/DDBJ whole genome shotgun (WGS) entry which is preliminary data.</text>
</comment>
<organism evidence="3 4">
    <name type="scientific">Pseudoxanthomonas winnipegensis</name>
    <dbReference type="NCBI Taxonomy" id="2480810"/>
    <lineage>
        <taxon>Bacteria</taxon>
        <taxon>Pseudomonadati</taxon>
        <taxon>Pseudomonadota</taxon>
        <taxon>Gammaproteobacteria</taxon>
        <taxon>Lysobacterales</taxon>
        <taxon>Lysobacteraceae</taxon>
        <taxon>Pseudoxanthomonas</taxon>
    </lineage>
</organism>
<feature type="domain" description="HTH cro/C1-type" evidence="1">
    <location>
        <begin position="21"/>
        <end position="79"/>
    </location>
</feature>
<evidence type="ECO:0000313" key="4">
    <source>
        <dbReference type="Proteomes" id="UP000291286"/>
    </source>
</evidence>
<gene>
    <name evidence="3" type="ORF">EA661_10465</name>
</gene>
<dbReference type="PROSITE" id="PS50943">
    <property type="entry name" value="HTH_CROC1"/>
    <property type="match status" value="1"/>
</dbReference>
<sequence length="116" mass="12804">MVPTVGGPVSDTTRPIFAQRLAEARSRAGLSQAQLGVLAGMEPEVASPRVNQYERGVHEPRAEMAKRLAEALNVPAAFLYTEDEMLAKLLLRWNDLSKTQKRDLVKQIEQSTATSK</sequence>
<dbReference type="InterPro" id="IPR010982">
    <property type="entry name" value="Lambda_DNA-bd_dom_sf"/>
</dbReference>
<dbReference type="CDD" id="cd00093">
    <property type="entry name" value="HTH_XRE"/>
    <property type="match status" value="1"/>
</dbReference>
<dbReference type="Proteomes" id="UP000291286">
    <property type="component" value="Unassembled WGS sequence"/>
</dbReference>
<dbReference type="InterPro" id="IPR001387">
    <property type="entry name" value="Cro/C1-type_HTH"/>
</dbReference>
<dbReference type="GO" id="GO:0003677">
    <property type="term" value="F:DNA binding"/>
    <property type="evidence" value="ECO:0007669"/>
    <property type="project" value="InterPro"/>
</dbReference>
<proteinExistence type="predicted"/>
<accession>A0A4Q8LJ13</accession>
<name>A0A4Q8LJ13_9GAMM</name>
<dbReference type="SMART" id="SM00530">
    <property type="entry name" value="HTH_XRE"/>
    <property type="match status" value="1"/>
</dbReference>
<evidence type="ECO:0000259" key="1">
    <source>
        <dbReference type="PROSITE" id="PS50943"/>
    </source>
</evidence>
<dbReference type="EMBL" id="SHMB01000003">
    <property type="protein sequence ID" value="TAA29938.1"/>
    <property type="molecule type" value="Genomic_DNA"/>
</dbReference>
<dbReference type="PROSITE" id="PS50954">
    <property type="entry name" value="LEM"/>
    <property type="match status" value="1"/>
</dbReference>
<dbReference type="SUPFAM" id="SSF47413">
    <property type="entry name" value="lambda repressor-like DNA-binding domains"/>
    <property type="match status" value="1"/>
</dbReference>
<dbReference type="Pfam" id="PF13560">
    <property type="entry name" value="HTH_31"/>
    <property type="match status" value="1"/>
</dbReference>
<dbReference type="InterPro" id="IPR052345">
    <property type="entry name" value="Rad_response_metalloprotease"/>
</dbReference>
<dbReference type="PANTHER" id="PTHR43236:SF2">
    <property type="entry name" value="BLL0069 PROTEIN"/>
    <property type="match status" value="1"/>
</dbReference>
<reference evidence="3 4" key="1">
    <citation type="submission" date="2019-02" db="EMBL/GenBank/DDBJ databases">
        <title>WGS of Pseudoxanthomonas species novum from clinical isolates.</title>
        <authorList>
            <person name="Bernier A.-M."/>
            <person name="Bernard K."/>
            <person name="Vachon A."/>
        </authorList>
    </citation>
    <scope>NUCLEOTIDE SEQUENCE [LARGE SCALE GENOMIC DNA]</scope>
    <source>
        <strain evidence="3 4">NML171202</strain>
    </source>
</reference>
<dbReference type="PANTHER" id="PTHR43236">
    <property type="entry name" value="ANTITOXIN HIGA1"/>
    <property type="match status" value="1"/>
</dbReference>
<dbReference type="AlphaFoldDB" id="A0A4Q8LJ13"/>